<proteinExistence type="predicted"/>
<evidence type="ECO:0000313" key="1">
    <source>
        <dbReference type="EMBL" id="KIG18701.1"/>
    </source>
</evidence>
<evidence type="ECO:0000313" key="2">
    <source>
        <dbReference type="Proteomes" id="UP000031599"/>
    </source>
</evidence>
<dbReference type="EMBL" id="JMCC02000009">
    <property type="protein sequence ID" value="KIG18701.1"/>
    <property type="molecule type" value="Genomic_DNA"/>
</dbReference>
<organism evidence="1 2">
    <name type="scientific">Enhygromyxa salina</name>
    <dbReference type="NCBI Taxonomy" id="215803"/>
    <lineage>
        <taxon>Bacteria</taxon>
        <taxon>Pseudomonadati</taxon>
        <taxon>Myxococcota</taxon>
        <taxon>Polyangia</taxon>
        <taxon>Nannocystales</taxon>
        <taxon>Nannocystaceae</taxon>
        <taxon>Enhygromyxa</taxon>
    </lineage>
</organism>
<sequence length="645" mass="72112">MPASSGSKQPLARLADPKHTPAAVQRLGERVFVTIKLRRIPLGEIELAFFNRDIAARLGYECLEGFEAMEPLACEAFGLEVDERGSHLAWVDRQEDPLGIAMSGNQGSGRAAYVGRSINLKGIGRTPLALAPRDSDHGHGYVDIVDAAWECVASDLFYFDSSFGTSPTLALLRRRQPRWITTEYESAEVETAIVARVDNGALDRPTHLFVPGAELRASLLDMTRAFARQEAEKFTLGVVHGAFSAGNISVHGHILDMDTVRSVLGRHPQYSRTARYTSNSFGLEWRGALRILESLAASERNNPDKLSIEVISSVFHREYELTLAKTSLLSFGVPKQNIERVVAICPDDVQFLVSEFKALAQLAFPDLSALFTGWVGAPRVEVFDFSHFLRHYHRLRQAALDVEARVMGGLKLLRRSEPRFEVVGNARMSKEVEDHVRQRHMVEDFSQLVALEQRARAFILRFDGFCSKVERASLLDSESVIDRTYVINEERFYSSGYGQWWVENLLEARRQGDLGKENLNRCIEAMTRANRRLSGNQRYGLGTTTDMRVFKQGVVGRLVSGAGKYCYFHEPFAENLEPTAIRVNGSALRLSGKVSSDGRVWVSEQLSMMDMPEQAQFELLCGATPIALEDYYNTQPSIPFALVPA</sequence>
<accession>A0A0C2D6D2</accession>
<gene>
    <name evidence="1" type="ORF">DB30_07716</name>
</gene>
<reference evidence="1 2" key="1">
    <citation type="submission" date="2014-12" db="EMBL/GenBank/DDBJ databases">
        <title>Genome assembly of Enhygromyxa salina DSM 15201.</title>
        <authorList>
            <person name="Sharma G."/>
            <person name="Subramanian S."/>
        </authorList>
    </citation>
    <scope>NUCLEOTIDE SEQUENCE [LARGE SCALE GENOMIC DNA]</scope>
    <source>
        <strain evidence="1 2">DSM 15201</strain>
    </source>
</reference>
<comment type="caution">
    <text evidence="1">The sequence shown here is derived from an EMBL/GenBank/DDBJ whole genome shotgun (WGS) entry which is preliminary data.</text>
</comment>
<protein>
    <submittedName>
        <fullName evidence="1">Uncharacterized protein</fullName>
    </submittedName>
</protein>
<dbReference type="Proteomes" id="UP000031599">
    <property type="component" value="Unassembled WGS sequence"/>
</dbReference>
<name>A0A0C2D6D2_9BACT</name>
<dbReference type="AlphaFoldDB" id="A0A0C2D6D2"/>